<reference evidence="4" key="1">
    <citation type="submission" date="2017-01" db="EMBL/GenBank/DDBJ databases">
        <title>Comparative genomics of anhydrobiosis in the tardigrade Hypsibius dujardini.</title>
        <authorList>
            <person name="Yoshida Y."/>
            <person name="Koutsovoulos G."/>
            <person name="Laetsch D."/>
            <person name="Stevens L."/>
            <person name="Kumar S."/>
            <person name="Horikawa D."/>
            <person name="Ishino K."/>
            <person name="Komine S."/>
            <person name="Tomita M."/>
            <person name="Blaxter M."/>
            <person name="Arakawa K."/>
        </authorList>
    </citation>
    <scope>NUCLEOTIDE SEQUENCE [LARGE SCALE GENOMIC DNA]</scope>
    <source>
        <strain evidence="4">Z151</strain>
    </source>
</reference>
<protein>
    <submittedName>
        <fullName evidence="3">Bile salt-activated lipase</fullName>
    </submittedName>
</protein>
<feature type="domain" description="Carboxylesterase type B" evidence="2">
    <location>
        <begin position="133"/>
        <end position="627"/>
    </location>
</feature>
<dbReference type="InterPro" id="IPR002018">
    <property type="entry name" value="CarbesteraseB"/>
</dbReference>
<comment type="caution">
    <text evidence="3">The sequence shown here is derived from an EMBL/GenBank/DDBJ whole genome shotgun (WGS) entry which is preliminary data.</text>
</comment>
<dbReference type="Proteomes" id="UP000192578">
    <property type="component" value="Unassembled WGS sequence"/>
</dbReference>
<keyword evidence="1" id="KW-0732">Signal</keyword>
<feature type="chain" id="PRO_5040881504" evidence="1">
    <location>
        <begin position="24"/>
        <end position="691"/>
    </location>
</feature>
<dbReference type="InterPro" id="IPR029058">
    <property type="entry name" value="AB_hydrolase_fold"/>
</dbReference>
<proteinExistence type="predicted"/>
<dbReference type="SUPFAM" id="SSF53474">
    <property type="entry name" value="alpha/beta-Hydrolases"/>
    <property type="match status" value="1"/>
</dbReference>
<evidence type="ECO:0000313" key="3">
    <source>
        <dbReference type="EMBL" id="OWA50803.1"/>
    </source>
</evidence>
<name>A0A9X6NCQ8_HYPEX</name>
<dbReference type="Gene3D" id="3.40.50.1820">
    <property type="entry name" value="alpha/beta hydrolase"/>
    <property type="match status" value="1"/>
</dbReference>
<dbReference type="InterPro" id="IPR019819">
    <property type="entry name" value="Carboxylesterase_B_CS"/>
</dbReference>
<feature type="signal peptide" evidence="1">
    <location>
        <begin position="1"/>
        <end position="23"/>
    </location>
</feature>
<gene>
    <name evidence="3" type="ORF">BV898_15310</name>
</gene>
<organism evidence="3 4">
    <name type="scientific">Hypsibius exemplaris</name>
    <name type="common">Freshwater tardigrade</name>
    <dbReference type="NCBI Taxonomy" id="2072580"/>
    <lineage>
        <taxon>Eukaryota</taxon>
        <taxon>Metazoa</taxon>
        <taxon>Ecdysozoa</taxon>
        <taxon>Tardigrada</taxon>
        <taxon>Eutardigrada</taxon>
        <taxon>Parachela</taxon>
        <taxon>Hypsibioidea</taxon>
        <taxon>Hypsibiidae</taxon>
        <taxon>Hypsibius</taxon>
    </lineage>
</organism>
<evidence type="ECO:0000259" key="2">
    <source>
        <dbReference type="Pfam" id="PF00135"/>
    </source>
</evidence>
<dbReference type="EMBL" id="MTYJ01000203">
    <property type="protein sequence ID" value="OWA50803.1"/>
    <property type="molecule type" value="Genomic_DNA"/>
</dbReference>
<dbReference type="Pfam" id="PF00135">
    <property type="entry name" value="COesterase"/>
    <property type="match status" value="1"/>
</dbReference>
<dbReference type="PROSITE" id="PS00941">
    <property type="entry name" value="CARBOXYLESTERASE_B_2"/>
    <property type="match status" value="1"/>
</dbReference>
<dbReference type="AlphaFoldDB" id="A0A9X6NCQ8"/>
<dbReference type="PANTHER" id="PTHR11559">
    <property type="entry name" value="CARBOXYLESTERASE"/>
    <property type="match status" value="1"/>
</dbReference>
<dbReference type="OrthoDB" id="3200163at2759"/>
<keyword evidence="4" id="KW-1185">Reference proteome</keyword>
<sequence length="691" mass="71847">MTMGRGTTLLAVLLAVIVTVTVAQRGAVKPVVAPVVVPSVPAVGPSVPAVGPSVPAVGPSVPAVGPSVPAVGPSVPAVGPSVPAVGPSVPAVGPAVVPVPTVSAGSAPVVKIGSAGETVTGEPSLNDAYGGFTFYGIKYGVADRFQDAIVNEDLAYLNDASRSAKGPKGMMCLQPTSAAPWTSTGVKEFGEDCLFLDIFVPPPTAPTTGAKPSNIPPAKKLPVFMWSWGGLMISGGRGIPGAGADLAASLKAIVVIPQFREGPFGFLSTGDAAAPGNFALSDLKAAFNWVYANIEKFGGDKARITVSGQSDGAALTSAMLLDTDIASRVFGAVTMSGSVLSPWAIDEEPINKAVALAKTASCPATPNSALIACLKKIPGKELEAFAEKTYDALPHFPGVPIWTMVVDGHHILYDPAWILNDTNRKGLIGGFVHQFNKQDASIVALRAFGKYLAGPGLPTLGFLKTIGIPYVVRQATLCANLSAAAIDLVARTYGIVAGADELTLRNAFYQLTTDVNHGLSTVKEAMLYSDTGATRLGNSVSVLGYDADISKFSPLANFTSGGGVYHTCDVGYLFSGAMSPLLAGQTDLEVTKVYRQQFNSLITRGYGLGESFQKDQQNHIELGQDKKWHKQKFARTVQLISFWDKLKELRCAPPPPNACGPMLPEAVEQPNNPSMPATGPGVVPAPNIVYN</sequence>
<evidence type="ECO:0000256" key="1">
    <source>
        <dbReference type="SAM" id="SignalP"/>
    </source>
</evidence>
<dbReference type="InterPro" id="IPR050309">
    <property type="entry name" value="Type-B_Carboxylest/Lipase"/>
</dbReference>
<accession>A0A9X6NCQ8</accession>
<evidence type="ECO:0000313" key="4">
    <source>
        <dbReference type="Proteomes" id="UP000192578"/>
    </source>
</evidence>